<gene>
    <name evidence="4" type="ORF">GCM10025876_20220</name>
</gene>
<comment type="caution">
    <text evidence="4">The sequence shown here is derived from an EMBL/GenBank/DDBJ whole genome shotgun (WGS) entry which is preliminary data.</text>
</comment>
<dbReference type="SUPFAM" id="SSF51215">
    <property type="entry name" value="Regulatory protein AraC"/>
    <property type="match status" value="1"/>
</dbReference>
<keyword evidence="1" id="KW-0238">DNA-binding</keyword>
<name>A0ABQ6IFB5_9MICO</name>
<evidence type="ECO:0000259" key="3">
    <source>
        <dbReference type="Pfam" id="PF02311"/>
    </source>
</evidence>
<reference evidence="5" key="1">
    <citation type="journal article" date="2019" name="Int. J. Syst. Evol. Microbiol.">
        <title>The Global Catalogue of Microorganisms (GCM) 10K type strain sequencing project: providing services to taxonomists for standard genome sequencing and annotation.</title>
        <authorList>
            <consortium name="The Broad Institute Genomics Platform"/>
            <consortium name="The Broad Institute Genome Sequencing Center for Infectious Disease"/>
            <person name="Wu L."/>
            <person name="Ma J."/>
        </authorList>
    </citation>
    <scope>NUCLEOTIDE SEQUENCE [LARGE SCALE GENOMIC DNA]</scope>
    <source>
        <strain evidence="5">NBRC 112299</strain>
    </source>
</reference>
<evidence type="ECO:0000313" key="5">
    <source>
        <dbReference type="Proteomes" id="UP001157125"/>
    </source>
</evidence>
<dbReference type="Gene3D" id="2.60.120.280">
    <property type="entry name" value="Regulatory protein AraC"/>
    <property type="match status" value="1"/>
</dbReference>
<dbReference type="InterPro" id="IPR003313">
    <property type="entry name" value="AraC-bd"/>
</dbReference>
<evidence type="ECO:0000256" key="1">
    <source>
        <dbReference type="ARBA" id="ARBA00023125"/>
    </source>
</evidence>
<feature type="domain" description="AraC-type arabinose-binding/dimerisation" evidence="3">
    <location>
        <begin position="43"/>
        <end position="154"/>
    </location>
</feature>
<organism evidence="4 5">
    <name type="scientific">Demequina litorisediminis</name>
    <dbReference type="NCBI Taxonomy" id="1849022"/>
    <lineage>
        <taxon>Bacteria</taxon>
        <taxon>Bacillati</taxon>
        <taxon>Actinomycetota</taxon>
        <taxon>Actinomycetes</taxon>
        <taxon>Micrococcales</taxon>
        <taxon>Demequinaceae</taxon>
        <taxon>Demequina</taxon>
    </lineage>
</organism>
<accession>A0ABQ6IFB5</accession>
<feature type="compositionally biased region" description="Basic residues" evidence="2">
    <location>
        <begin position="154"/>
        <end position="168"/>
    </location>
</feature>
<proteinExistence type="predicted"/>
<dbReference type="Pfam" id="PF02311">
    <property type="entry name" value="AraC_binding"/>
    <property type="match status" value="1"/>
</dbReference>
<keyword evidence="5" id="KW-1185">Reference proteome</keyword>
<dbReference type="RefSeq" id="WP_284328213.1">
    <property type="nucleotide sequence ID" value="NZ_BSUN01000001.1"/>
</dbReference>
<evidence type="ECO:0000313" key="4">
    <source>
        <dbReference type="EMBL" id="GMA35818.1"/>
    </source>
</evidence>
<feature type="region of interest" description="Disordered" evidence="2">
    <location>
        <begin position="154"/>
        <end position="176"/>
    </location>
</feature>
<dbReference type="CDD" id="cd06986">
    <property type="entry name" value="cupin_MmsR-like_N"/>
    <property type="match status" value="1"/>
</dbReference>
<evidence type="ECO:0000256" key="2">
    <source>
        <dbReference type="SAM" id="MobiDB-lite"/>
    </source>
</evidence>
<dbReference type="InterPro" id="IPR037923">
    <property type="entry name" value="HTH-like"/>
</dbReference>
<dbReference type="EMBL" id="BSUN01000001">
    <property type="protein sequence ID" value="GMA35818.1"/>
    <property type="molecule type" value="Genomic_DNA"/>
</dbReference>
<dbReference type="Proteomes" id="UP001157125">
    <property type="component" value="Unassembled WGS sequence"/>
</dbReference>
<protein>
    <recommendedName>
        <fullName evidence="3">AraC-type arabinose-binding/dimerisation domain-containing protein</fullName>
    </recommendedName>
</protein>
<sequence length="176" mass="19035">MTISEGFASERLCVVPRPEVALALTRPVTRRLVVTDAGMFPEARGHGRARGHGAREAIVMVCARGAGWVQVEGRRYGVGAGEAVVLPPGVPHRYGASPAAPWTLWWCHLRGADLAELLEATGASVERPVIALHRPERVIGLIDEVVTALEGARRPHGSWRRPGRRGACSHRWPPTA</sequence>